<dbReference type="HOGENOM" id="CLU_057068_0_0_6"/>
<reference evidence="2 3" key="1">
    <citation type="submission" date="2013-03" db="EMBL/GenBank/DDBJ databases">
        <authorList>
            <person name="Linke B."/>
        </authorList>
    </citation>
    <scope>NUCLEOTIDE SEQUENCE [LARGE SCALE GENOMIC DNA]</scope>
    <source>
        <strain evidence="2 3">B13</strain>
    </source>
</reference>
<keyword evidence="3" id="KW-1185">Reference proteome</keyword>
<dbReference type="KEGG" id="pkc:PKB_4483"/>
<dbReference type="NCBIfam" id="TIGR03177">
    <property type="entry name" value="pilus_cpaB"/>
    <property type="match status" value="1"/>
</dbReference>
<gene>
    <name evidence="2" type="primary">rcpC</name>
    <name evidence="2" type="ORF">PKB_4483</name>
</gene>
<dbReference type="InterPro" id="IPR013974">
    <property type="entry name" value="SAF"/>
</dbReference>
<dbReference type="Gene3D" id="3.90.1210.10">
    <property type="entry name" value="Antifreeze-like/N-acetylneuraminic acid synthase C-terminal domain"/>
    <property type="match status" value="1"/>
</dbReference>
<protein>
    <submittedName>
        <fullName evidence="2">RcpC</fullName>
    </submittedName>
</protein>
<proteinExistence type="predicted"/>
<feature type="domain" description="SAF" evidence="1">
    <location>
        <begin position="54"/>
        <end position="114"/>
    </location>
</feature>
<dbReference type="Pfam" id="PF08666">
    <property type="entry name" value="SAF"/>
    <property type="match status" value="1"/>
</dbReference>
<dbReference type="EMBL" id="HG322950">
    <property type="protein sequence ID" value="CDF85807.1"/>
    <property type="molecule type" value="Genomic_DNA"/>
</dbReference>
<dbReference type="Proteomes" id="UP000025241">
    <property type="component" value="Chromosome I"/>
</dbReference>
<evidence type="ECO:0000313" key="2">
    <source>
        <dbReference type="EMBL" id="CDF85807.1"/>
    </source>
</evidence>
<dbReference type="InterPro" id="IPR031571">
    <property type="entry name" value="RcpC_dom"/>
</dbReference>
<organism evidence="2 3">
    <name type="scientific">Pseudomonas knackmussii (strain DSM 6978 / CCUG 54928 / LMG 23759 / B13)</name>
    <dbReference type="NCBI Taxonomy" id="1301098"/>
    <lineage>
        <taxon>Bacteria</taxon>
        <taxon>Pseudomonadati</taxon>
        <taxon>Pseudomonadota</taxon>
        <taxon>Gammaproteobacteria</taxon>
        <taxon>Pseudomonadales</taxon>
        <taxon>Pseudomonadaceae</taxon>
        <taxon>Pseudomonas</taxon>
    </lineage>
</organism>
<evidence type="ECO:0000259" key="1">
    <source>
        <dbReference type="SMART" id="SM00858"/>
    </source>
</evidence>
<evidence type="ECO:0000313" key="3">
    <source>
        <dbReference type="Proteomes" id="UP000025241"/>
    </source>
</evidence>
<dbReference type="OrthoDB" id="146902at2"/>
<dbReference type="InterPro" id="IPR017592">
    <property type="entry name" value="Pilus_assmbl_Flp-typ_CpaB"/>
</dbReference>
<dbReference type="CDD" id="cd11614">
    <property type="entry name" value="SAF_CpaB_FlgA_like"/>
    <property type="match status" value="1"/>
</dbReference>
<dbReference type="STRING" id="1301098.PKB_4483"/>
<dbReference type="RefSeq" id="WP_043254519.1">
    <property type="nucleotide sequence ID" value="NZ_HG322950.1"/>
</dbReference>
<dbReference type="PATRIC" id="fig|1301098.3.peg.4470"/>
<reference evidence="2 3" key="2">
    <citation type="submission" date="2014-05" db="EMBL/GenBank/DDBJ databases">
        <title>Genome sequence of the 3-chlorobenzoate degrading bacterium Pseudomonas knackmussii B13 shows multiple evidence for horizontal gene transfer.</title>
        <authorList>
            <person name="Miyazaki R."/>
            <person name="Bertelli C."/>
            <person name="Falquet L."/>
            <person name="Robinson-Rechavi M."/>
            <person name="Gharib W."/>
            <person name="Roy S."/>
            <person name="Van der Meer J.R."/>
        </authorList>
    </citation>
    <scope>NUCLEOTIDE SEQUENCE [LARGE SCALE GENOMIC DNA]</scope>
    <source>
        <strain evidence="2 3">B13</strain>
    </source>
</reference>
<accession>A0A024HMP6</accession>
<dbReference type="eggNOG" id="COG3745">
    <property type="taxonomic scope" value="Bacteria"/>
</dbReference>
<dbReference type="Pfam" id="PF16976">
    <property type="entry name" value="RcpC"/>
    <property type="match status" value="1"/>
</dbReference>
<dbReference type="SMART" id="SM00858">
    <property type="entry name" value="SAF"/>
    <property type="match status" value="1"/>
</dbReference>
<sequence>MNSKVLMVFAGLLLVGAVVVGYVGVSLSKPAKPVASSETPAAVIPAEVDKLQRTPVVIVTHDLPALAVLTAKDLRLEYLQTAPAGSFAKIDAVVGQRVWVAVPAGSILSAAVTEPGGPLARTIRPDERAMAIAVDEVIGGGGFVLPGDYVDVMLFVADQSNGTRDLSAQVVLPGVRVLTYGEQIAVANDGQAHQTADGKDDKQKEHKVPRTAVLAVPAESVARLMLASQAGSLRLAVRSKDEQLYEKDQEGRYLHASLNPAGSEPISLDQLLGRRAPAKPQATRREIAPSAVSGVVVYRGSKVTHEAP</sequence>
<name>A0A024HMP6_PSEKB</name>
<dbReference type="AlphaFoldDB" id="A0A024HMP6"/>